<evidence type="ECO:0008006" key="4">
    <source>
        <dbReference type="Google" id="ProtNLM"/>
    </source>
</evidence>
<evidence type="ECO:0000313" key="2">
    <source>
        <dbReference type="EMBL" id="RXR06553.1"/>
    </source>
</evidence>
<dbReference type="Proteomes" id="UP000289784">
    <property type="component" value="Unassembled WGS sequence"/>
</dbReference>
<dbReference type="EMBL" id="SAWZ01000003">
    <property type="protein sequence ID" value="RXR06553.1"/>
    <property type="molecule type" value="Genomic_DNA"/>
</dbReference>
<feature type="chain" id="PRO_5020418585" description="DUF4019 domain-containing protein" evidence="1">
    <location>
        <begin position="24"/>
        <end position="166"/>
    </location>
</feature>
<dbReference type="AlphaFoldDB" id="A0A4Q1JW87"/>
<dbReference type="RefSeq" id="WP_129470660.1">
    <property type="nucleotide sequence ID" value="NZ_SAWZ01000003.1"/>
</dbReference>
<comment type="caution">
    <text evidence="2">The sequence shown here is derived from an EMBL/GenBank/DDBJ whole genome shotgun (WGS) entry which is preliminary data.</text>
</comment>
<reference evidence="2 3" key="1">
    <citation type="submission" date="2019-01" db="EMBL/GenBank/DDBJ databases">
        <title>Pseudoxanthomonas composti sp. nov., isolated from compost.</title>
        <authorList>
            <person name="Yang G."/>
        </authorList>
    </citation>
    <scope>NUCLEOTIDE SEQUENCE [LARGE SCALE GENOMIC DNA]</scope>
    <source>
        <strain evidence="2 3">GSS15</strain>
    </source>
</reference>
<organism evidence="2 3">
    <name type="scientific">Pseudoxanthomonas composti</name>
    <dbReference type="NCBI Taxonomy" id="2137479"/>
    <lineage>
        <taxon>Bacteria</taxon>
        <taxon>Pseudomonadati</taxon>
        <taxon>Pseudomonadota</taxon>
        <taxon>Gammaproteobacteria</taxon>
        <taxon>Lysobacterales</taxon>
        <taxon>Lysobacteraceae</taxon>
        <taxon>Pseudoxanthomonas</taxon>
    </lineage>
</organism>
<accession>A0A4Q1JW87</accession>
<gene>
    <name evidence="2" type="ORF">EPA99_07890</name>
</gene>
<proteinExistence type="predicted"/>
<keyword evidence="1" id="KW-0732">Signal</keyword>
<feature type="signal peptide" evidence="1">
    <location>
        <begin position="1"/>
        <end position="23"/>
    </location>
</feature>
<sequence length="166" mass="17990">MRTSHAFLAAVVALLSVFGTDAAARITQTSVTQYTQADAERWRPTFLGLLERDATRSAAEAAGGVDIGQRQIQRLRAKRYSHLLVELHATTDGSARPSPQALQLPAAEGNTATVLSCAQDTGDTRHSRLEVTYTFQDNAWVATTKQFAIVQDCNAPEVMQVSKTVS</sequence>
<protein>
    <recommendedName>
        <fullName evidence="4">DUF4019 domain-containing protein</fullName>
    </recommendedName>
</protein>
<keyword evidence="3" id="KW-1185">Reference proteome</keyword>
<evidence type="ECO:0000256" key="1">
    <source>
        <dbReference type="SAM" id="SignalP"/>
    </source>
</evidence>
<evidence type="ECO:0000313" key="3">
    <source>
        <dbReference type="Proteomes" id="UP000289784"/>
    </source>
</evidence>
<name>A0A4Q1JW87_9GAMM</name>